<dbReference type="InterPro" id="IPR013022">
    <property type="entry name" value="Xyl_isomerase-like_TIM-brl"/>
</dbReference>
<organism evidence="2 3">
    <name type="scientific">Lecanosticta acicola</name>
    <dbReference type="NCBI Taxonomy" id="111012"/>
    <lineage>
        <taxon>Eukaryota</taxon>
        <taxon>Fungi</taxon>
        <taxon>Dikarya</taxon>
        <taxon>Ascomycota</taxon>
        <taxon>Pezizomycotina</taxon>
        <taxon>Dothideomycetes</taxon>
        <taxon>Dothideomycetidae</taxon>
        <taxon>Mycosphaerellales</taxon>
        <taxon>Mycosphaerellaceae</taxon>
        <taxon>Lecanosticta</taxon>
    </lineage>
</organism>
<comment type="caution">
    <text evidence="2">The sequence shown here is derived from an EMBL/GenBank/DDBJ whole genome shotgun (WGS) entry which is preliminary data.</text>
</comment>
<dbReference type="Gene3D" id="3.20.20.150">
    <property type="entry name" value="Divalent-metal-dependent TIM barrel enzymes"/>
    <property type="match status" value="1"/>
</dbReference>
<evidence type="ECO:0000313" key="3">
    <source>
        <dbReference type="Proteomes" id="UP001296104"/>
    </source>
</evidence>
<dbReference type="SUPFAM" id="SSF51658">
    <property type="entry name" value="Xylose isomerase-like"/>
    <property type="match status" value="1"/>
</dbReference>
<dbReference type="AlphaFoldDB" id="A0AAI8Z9E0"/>
<gene>
    <name evidence="2" type="ORF">LECACI_7A010092</name>
</gene>
<name>A0AAI8Z9E0_9PEZI</name>
<dbReference type="PANTHER" id="PTHR12110:SF21">
    <property type="entry name" value="XYLOSE ISOMERASE-LIKE TIM BARREL DOMAIN-CONTAINING PROTEIN"/>
    <property type="match status" value="1"/>
</dbReference>
<dbReference type="InterPro" id="IPR050312">
    <property type="entry name" value="IolE/XylAMocC-like"/>
</dbReference>
<feature type="domain" description="Xylose isomerase-like TIM barrel" evidence="1">
    <location>
        <begin position="19"/>
        <end position="243"/>
    </location>
</feature>
<sequence length="308" mass="34544">MHLSAHNWMHPEPLENTLARLSRHGYQSIQLSGEPQKYESLSKTRNLLAQHKIHCHGTVTLMFGRRRNLISPDASIRAETIAYTKSLTQLAADLGGSIICVIPSGVGIRTPLSSPEEEWSWAITGLREICAFAAERNIRVAIEPQNRFETYFLNRIDQTLALVEQIGSGNCGVAFDPFHLAIEEKNVYESLRACGSKLVDFHVSENNRQAPGDGYFDWGEFVRILCEIGYGGALTFECMPKPDRILHRITNHMQGVEREQPERLKEVSKEEIEAVKFHAAGVMTDGFFEGLVEKTANVLLPLINSRGD</sequence>
<dbReference type="InterPro" id="IPR036237">
    <property type="entry name" value="Xyl_isomerase-like_sf"/>
</dbReference>
<accession>A0AAI8Z9E0</accession>
<dbReference type="Pfam" id="PF01261">
    <property type="entry name" value="AP_endonuc_2"/>
    <property type="match status" value="1"/>
</dbReference>
<keyword evidence="3" id="KW-1185">Reference proteome</keyword>
<protein>
    <recommendedName>
        <fullName evidence="1">Xylose isomerase-like TIM barrel domain-containing protein</fullName>
    </recommendedName>
</protein>
<proteinExistence type="predicted"/>
<dbReference type="PANTHER" id="PTHR12110">
    <property type="entry name" value="HYDROXYPYRUVATE ISOMERASE"/>
    <property type="match status" value="1"/>
</dbReference>
<dbReference type="Proteomes" id="UP001296104">
    <property type="component" value="Unassembled WGS sequence"/>
</dbReference>
<dbReference type="EMBL" id="CAVMBE010000151">
    <property type="protein sequence ID" value="CAK4034934.1"/>
    <property type="molecule type" value="Genomic_DNA"/>
</dbReference>
<reference evidence="2" key="1">
    <citation type="submission" date="2023-11" db="EMBL/GenBank/DDBJ databases">
        <authorList>
            <person name="Alioto T."/>
            <person name="Alioto T."/>
            <person name="Gomez Garrido J."/>
        </authorList>
    </citation>
    <scope>NUCLEOTIDE SEQUENCE</scope>
</reference>
<evidence type="ECO:0000259" key="1">
    <source>
        <dbReference type="Pfam" id="PF01261"/>
    </source>
</evidence>
<evidence type="ECO:0000313" key="2">
    <source>
        <dbReference type="EMBL" id="CAK4034934.1"/>
    </source>
</evidence>